<gene>
    <name evidence="1" type="ORF">ESCAB7627_0663</name>
</gene>
<evidence type="ECO:0000313" key="2">
    <source>
        <dbReference type="Proteomes" id="UP000003042"/>
    </source>
</evidence>
<name>A0ABC9NVA3_ESCAT</name>
<proteinExistence type="predicted"/>
<comment type="caution">
    <text evidence="1">The sequence shown here is derived from an EMBL/GenBank/DDBJ whole genome shotgun (WGS) entry which is preliminary data.</text>
</comment>
<dbReference type="Proteomes" id="UP000003042">
    <property type="component" value="Unassembled WGS sequence"/>
</dbReference>
<protein>
    <submittedName>
        <fullName evidence="1">Uncharacterized protein</fullName>
    </submittedName>
</protein>
<evidence type="ECO:0000313" key="1">
    <source>
        <dbReference type="EMBL" id="EDS94163.1"/>
    </source>
</evidence>
<organism evidence="1 2">
    <name type="scientific">Escherichia albertii (strain TW07627)</name>
    <dbReference type="NCBI Taxonomy" id="502347"/>
    <lineage>
        <taxon>Bacteria</taxon>
        <taxon>Pseudomonadati</taxon>
        <taxon>Pseudomonadota</taxon>
        <taxon>Gammaproteobacteria</taxon>
        <taxon>Enterobacterales</taxon>
        <taxon>Enterobacteriaceae</taxon>
        <taxon>Escherichia</taxon>
    </lineage>
</organism>
<accession>A0ABC9NVA3</accession>
<reference evidence="1 2" key="1">
    <citation type="submission" date="2008-02" db="EMBL/GenBank/DDBJ databases">
        <title>Annotation of Escherichia albertii TW07627.</title>
        <authorList>
            <person name="Sutton G."/>
            <person name="Whittam T.S."/>
            <person name="Sebastian Y."/>
        </authorList>
    </citation>
    <scope>NUCLEOTIDE SEQUENCE [LARGE SCALE GENOMIC DNA]</scope>
    <source>
        <strain evidence="1 2">TW07627</strain>
    </source>
</reference>
<sequence>MIYLKYVKTFNIAERLPDAALTPYLAYILSSSAFKNHFCTCSNAHIRYKLDISN</sequence>
<dbReference type="EMBL" id="ABKX01000001">
    <property type="protein sequence ID" value="EDS94163.1"/>
    <property type="molecule type" value="Genomic_DNA"/>
</dbReference>
<dbReference type="AlphaFoldDB" id="A0ABC9NVA3"/>